<keyword evidence="5 12" id="KW-0812">Transmembrane</keyword>
<comment type="function">
    <text evidence="12">Structural component of the gap junctions.</text>
</comment>
<keyword evidence="7" id="KW-0965">Cell junction</keyword>
<dbReference type="GO" id="GO:0005921">
    <property type="term" value="C:gap junction"/>
    <property type="evidence" value="ECO:0007669"/>
    <property type="project" value="UniProtKB-SubCell"/>
</dbReference>
<keyword evidence="10 12" id="KW-0472">Membrane</keyword>
<proteinExistence type="inferred from homology"/>
<evidence type="ECO:0000256" key="8">
    <source>
        <dbReference type="ARBA" id="ARBA00022989"/>
    </source>
</evidence>
<reference evidence="14" key="1">
    <citation type="submission" date="2022-11" db="UniProtKB">
        <authorList>
            <consortium name="WormBaseParasite"/>
        </authorList>
    </citation>
    <scope>IDENTIFICATION</scope>
</reference>
<dbReference type="WBParaSite" id="Minc3s06545g39970">
    <property type="protein sequence ID" value="Minc3s06545g39970"/>
    <property type="gene ID" value="Minc3s06545g39970"/>
</dbReference>
<keyword evidence="4" id="KW-1003">Cell membrane</keyword>
<evidence type="ECO:0000256" key="10">
    <source>
        <dbReference type="ARBA" id="ARBA00023136"/>
    </source>
</evidence>
<protein>
    <recommendedName>
        <fullName evidence="12">Innexin</fullName>
    </recommendedName>
</protein>
<comment type="caution">
    <text evidence="12">Lacks conserved residue(s) required for the propagation of feature annotation.</text>
</comment>
<keyword evidence="6" id="KW-0303">Gap junction</keyword>
<organism evidence="13 14">
    <name type="scientific">Meloidogyne incognita</name>
    <name type="common">Southern root-knot nematode worm</name>
    <name type="synonym">Oxyuris incognita</name>
    <dbReference type="NCBI Taxonomy" id="6306"/>
    <lineage>
        <taxon>Eukaryota</taxon>
        <taxon>Metazoa</taxon>
        <taxon>Ecdysozoa</taxon>
        <taxon>Nematoda</taxon>
        <taxon>Chromadorea</taxon>
        <taxon>Rhabditida</taxon>
        <taxon>Tylenchina</taxon>
        <taxon>Tylenchomorpha</taxon>
        <taxon>Tylenchoidea</taxon>
        <taxon>Meloidogynidae</taxon>
        <taxon>Meloidogyninae</taxon>
        <taxon>Meloidogyne</taxon>
        <taxon>Meloidogyne incognita group</taxon>
    </lineage>
</organism>
<evidence type="ECO:0000256" key="4">
    <source>
        <dbReference type="ARBA" id="ARBA00022475"/>
    </source>
</evidence>
<keyword evidence="11 12" id="KW-0407">Ion channel</keyword>
<accession>A0A914NPC7</accession>
<evidence type="ECO:0000256" key="7">
    <source>
        <dbReference type="ARBA" id="ARBA00022949"/>
    </source>
</evidence>
<keyword evidence="8 12" id="KW-1133">Transmembrane helix</keyword>
<dbReference type="GO" id="GO:0005243">
    <property type="term" value="F:gap junction channel activity"/>
    <property type="evidence" value="ECO:0007669"/>
    <property type="project" value="TreeGrafter"/>
</dbReference>
<dbReference type="PROSITE" id="PS51013">
    <property type="entry name" value="PANNEXIN"/>
    <property type="match status" value="1"/>
</dbReference>
<dbReference type="Proteomes" id="UP000887563">
    <property type="component" value="Unplaced"/>
</dbReference>
<evidence type="ECO:0000256" key="3">
    <source>
        <dbReference type="ARBA" id="ARBA00022448"/>
    </source>
</evidence>
<evidence type="ECO:0000256" key="6">
    <source>
        <dbReference type="ARBA" id="ARBA00022868"/>
    </source>
</evidence>
<evidence type="ECO:0000256" key="5">
    <source>
        <dbReference type="ARBA" id="ARBA00022692"/>
    </source>
</evidence>
<feature type="transmembrane region" description="Helical" evidence="12">
    <location>
        <begin position="55"/>
        <end position="74"/>
    </location>
</feature>
<evidence type="ECO:0000256" key="11">
    <source>
        <dbReference type="ARBA" id="ARBA00023303"/>
    </source>
</evidence>
<dbReference type="InterPro" id="IPR000990">
    <property type="entry name" value="Innexin"/>
</dbReference>
<comment type="subcellular location">
    <subcellularLocation>
        <location evidence="1">Cell junction</location>
        <location evidence="1">Gap junction</location>
    </subcellularLocation>
    <subcellularLocation>
        <location evidence="2 12">Cell membrane</location>
        <topology evidence="2 12">Multi-pass membrane protein</topology>
    </subcellularLocation>
</comment>
<dbReference type="PANTHER" id="PTHR11893:SF21">
    <property type="entry name" value="INNEXIN EAT-5"/>
    <property type="match status" value="1"/>
</dbReference>
<gene>
    <name evidence="12" type="primary">inx</name>
</gene>
<evidence type="ECO:0000256" key="1">
    <source>
        <dbReference type="ARBA" id="ARBA00004610"/>
    </source>
</evidence>
<evidence type="ECO:0000256" key="9">
    <source>
        <dbReference type="ARBA" id="ARBA00023065"/>
    </source>
</evidence>
<dbReference type="AlphaFoldDB" id="A0A914NPC7"/>
<dbReference type="PANTHER" id="PTHR11893">
    <property type="entry name" value="INNEXIN"/>
    <property type="match status" value="1"/>
</dbReference>
<dbReference type="GO" id="GO:0005886">
    <property type="term" value="C:plasma membrane"/>
    <property type="evidence" value="ECO:0007669"/>
    <property type="project" value="UniProtKB-SubCell"/>
</dbReference>
<name>A0A914NPC7_MELIC</name>
<dbReference type="GO" id="GO:0034220">
    <property type="term" value="P:monoatomic ion transmembrane transport"/>
    <property type="evidence" value="ECO:0007669"/>
    <property type="project" value="UniProtKB-KW"/>
</dbReference>
<dbReference type="Pfam" id="PF00876">
    <property type="entry name" value="Innexin"/>
    <property type="match status" value="1"/>
</dbReference>
<sequence>MSASQSSVGFQQNFHMHGSNMQRIIGKNFCLQYLLGKTRRTNSSSRRIERVNRQLFYYQWVPFLMALEAGFFYFPVLLWSKTNRKSGINITAMIEQKEN</sequence>
<evidence type="ECO:0000313" key="13">
    <source>
        <dbReference type="Proteomes" id="UP000887563"/>
    </source>
</evidence>
<keyword evidence="3 12" id="KW-0813">Transport</keyword>
<keyword evidence="9 12" id="KW-0406">Ion transport</keyword>
<evidence type="ECO:0000313" key="14">
    <source>
        <dbReference type="WBParaSite" id="Minc3s06545g39970"/>
    </source>
</evidence>
<evidence type="ECO:0000256" key="2">
    <source>
        <dbReference type="ARBA" id="ARBA00004651"/>
    </source>
</evidence>
<keyword evidence="13" id="KW-1185">Reference proteome</keyword>
<evidence type="ECO:0000256" key="12">
    <source>
        <dbReference type="RuleBase" id="RU010713"/>
    </source>
</evidence>
<comment type="similarity">
    <text evidence="12">Belongs to the pannexin family.</text>
</comment>